<dbReference type="EMBL" id="CP126981">
    <property type="protein sequence ID" value="WIM89301.1"/>
    <property type="molecule type" value="Genomic_DNA"/>
</dbReference>
<gene>
    <name evidence="1" type="ORF">PT015_07610</name>
</gene>
<dbReference type="RefSeq" id="WP_285190025.1">
    <property type="nucleotide sequence ID" value="NZ_CP126981.1"/>
</dbReference>
<accession>A0ABY8W2G7</accession>
<evidence type="ECO:0000313" key="1">
    <source>
        <dbReference type="EMBL" id="WIM89301.1"/>
    </source>
</evidence>
<evidence type="ECO:0008006" key="3">
    <source>
        <dbReference type="Google" id="ProtNLM"/>
    </source>
</evidence>
<dbReference type="Proteomes" id="UP001236585">
    <property type="component" value="Chromosome"/>
</dbReference>
<proteinExistence type="predicted"/>
<reference evidence="1 2" key="1">
    <citation type="journal article" date="2023" name="Microbiol. Resour. Announc.">
        <title>Complete Genome Sequence of Mycobacterium wuenschmanii, a novel Nontuberculous Mycobacterium Isolated from a captive population of Amazon Milk Frogs.</title>
        <authorList>
            <person name="Hicks J."/>
            <person name="Zeineldin M."/>
            <person name="Ward H."/>
            <person name="Wuenschmann A."/>
            <person name="Camp P."/>
            <person name="Farrell D."/>
            <person name="Lehman K."/>
            <person name="Thacker T."/>
            <person name="Cuthbert E."/>
        </authorList>
    </citation>
    <scope>NUCLEOTIDE SEQUENCE [LARGE SCALE GENOMIC DNA]</scope>
    <source>
        <strain evidence="1 2">Wuenschmanii</strain>
    </source>
</reference>
<keyword evidence="2" id="KW-1185">Reference proteome</keyword>
<name>A0ABY8W2G7_9MYCO</name>
<organism evidence="1 2">
    <name type="scientific">Candidatus Mycobacterium wuenschmannii</name>
    <dbReference type="NCBI Taxonomy" id="3027808"/>
    <lineage>
        <taxon>Bacteria</taxon>
        <taxon>Bacillati</taxon>
        <taxon>Actinomycetota</taxon>
        <taxon>Actinomycetes</taxon>
        <taxon>Mycobacteriales</taxon>
        <taxon>Mycobacteriaceae</taxon>
        <taxon>Mycobacterium</taxon>
    </lineage>
</organism>
<sequence>MTTLTVSEITKDERDYDNWLATLSQASERLDDLQTVVDELRELCAHEEVVRSSEVMAVLQKHHAVS</sequence>
<evidence type="ECO:0000313" key="2">
    <source>
        <dbReference type="Proteomes" id="UP001236585"/>
    </source>
</evidence>
<protein>
    <recommendedName>
        <fullName evidence="3">PH domain-containing protein</fullName>
    </recommendedName>
</protein>